<dbReference type="RefSeq" id="WP_025491467.1">
    <property type="nucleotide sequence ID" value="NZ_JBKVAZ010000028.1"/>
</dbReference>
<dbReference type="Proteomes" id="UP000261166">
    <property type="component" value="Unassembled WGS sequence"/>
</dbReference>
<gene>
    <name evidence="2" type="ORF">DWY69_06925</name>
</gene>
<comment type="caution">
    <text evidence="2">The sequence shown here is derived from an EMBL/GenBank/DDBJ whole genome shotgun (WGS) entry which is preliminary data.</text>
</comment>
<proteinExistence type="predicted"/>
<evidence type="ECO:0000259" key="1">
    <source>
        <dbReference type="Pfam" id="PF22479"/>
    </source>
</evidence>
<dbReference type="OrthoDB" id="1697005at2"/>
<accession>A0A3E3IZU8</accession>
<dbReference type="InterPro" id="IPR054252">
    <property type="entry name" value="Pam3_gp18"/>
</dbReference>
<evidence type="ECO:0000313" key="3">
    <source>
        <dbReference type="Proteomes" id="UP000261166"/>
    </source>
</evidence>
<dbReference type="AlphaFoldDB" id="A0A3E3IZU8"/>
<organism evidence="2 3">
    <name type="scientific">Eisenbergiella massiliensis</name>
    <dbReference type="NCBI Taxonomy" id="1720294"/>
    <lineage>
        <taxon>Bacteria</taxon>
        <taxon>Bacillati</taxon>
        <taxon>Bacillota</taxon>
        <taxon>Clostridia</taxon>
        <taxon>Lachnospirales</taxon>
        <taxon>Lachnospiraceae</taxon>
        <taxon>Eisenbergiella</taxon>
    </lineage>
</organism>
<evidence type="ECO:0000313" key="2">
    <source>
        <dbReference type="EMBL" id="RGE72614.1"/>
    </source>
</evidence>
<protein>
    <recommendedName>
        <fullName evidence="1">Cyanophage baseplate Pam3 plug gp18 domain-containing protein</fullName>
    </recommendedName>
</protein>
<dbReference type="EMBL" id="QVLU01000005">
    <property type="protein sequence ID" value="RGE72614.1"/>
    <property type="molecule type" value="Genomic_DNA"/>
</dbReference>
<name>A0A3E3IZU8_9FIRM</name>
<sequence length="118" mass="13565">MGLNVIEAAHTVKYIPIAADKVPYSFSIKLEDRTFTFNVKYNDQGKFYTVDLSITATGEVLCYGDPIRYGRPMFGSIEDDRYPIPVIIPYCLEGKETEVTEDNFGKSIKLYLHERREK</sequence>
<feature type="domain" description="Cyanophage baseplate Pam3 plug gp18" evidence="1">
    <location>
        <begin position="13"/>
        <end position="112"/>
    </location>
</feature>
<reference evidence="2 3" key="1">
    <citation type="submission" date="2018-08" db="EMBL/GenBank/DDBJ databases">
        <title>A genome reference for cultivated species of the human gut microbiota.</title>
        <authorList>
            <person name="Zou Y."/>
            <person name="Xue W."/>
            <person name="Luo G."/>
        </authorList>
    </citation>
    <scope>NUCLEOTIDE SEQUENCE [LARGE SCALE GENOMIC DNA]</scope>
    <source>
        <strain evidence="2 3">AF26-4BH</strain>
    </source>
</reference>
<dbReference type="Pfam" id="PF22479">
    <property type="entry name" value="Pam3_gp18"/>
    <property type="match status" value="1"/>
</dbReference>